<organism evidence="3 5">
    <name type="scientific">Didymodactylos carnosus</name>
    <dbReference type="NCBI Taxonomy" id="1234261"/>
    <lineage>
        <taxon>Eukaryota</taxon>
        <taxon>Metazoa</taxon>
        <taxon>Spiralia</taxon>
        <taxon>Gnathifera</taxon>
        <taxon>Rotifera</taxon>
        <taxon>Eurotatoria</taxon>
        <taxon>Bdelloidea</taxon>
        <taxon>Philodinida</taxon>
        <taxon>Philodinidae</taxon>
        <taxon>Didymodactylos</taxon>
    </lineage>
</organism>
<feature type="domain" description="Tudor" evidence="2">
    <location>
        <begin position="201"/>
        <end position="326"/>
    </location>
</feature>
<dbReference type="Pfam" id="PF00567">
    <property type="entry name" value="TUDOR"/>
    <property type="match status" value="1"/>
</dbReference>
<dbReference type="Gene3D" id="2.30.30.140">
    <property type="match status" value="1"/>
</dbReference>
<comment type="caution">
    <text evidence="3">The sequence shown here is derived from an EMBL/GenBank/DDBJ whole genome shotgun (WGS) entry which is preliminary data.</text>
</comment>
<name>A0A8S2DK21_9BILA</name>
<accession>A0A8S2DK21</accession>
<dbReference type="InterPro" id="IPR035437">
    <property type="entry name" value="SNase_OB-fold_sf"/>
</dbReference>
<evidence type="ECO:0000259" key="2">
    <source>
        <dbReference type="Pfam" id="PF00567"/>
    </source>
</evidence>
<dbReference type="Proteomes" id="UP000677228">
    <property type="component" value="Unassembled WGS sequence"/>
</dbReference>
<reference evidence="3" key="1">
    <citation type="submission" date="2021-02" db="EMBL/GenBank/DDBJ databases">
        <authorList>
            <person name="Nowell W R."/>
        </authorList>
    </citation>
    <scope>NUCLEOTIDE SEQUENCE</scope>
</reference>
<dbReference type="Gene3D" id="2.40.50.90">
    <property type="match status" value="1"/>
</dbReference>
<evidence type="ECO:0000313" key="3">
    <source>
        <dbReference type="EMBL" id="CAF0990835.1"/>
    </source>
</evidence>
<feature type="region of interest" description="Disordered" evidence="1">
    <location>
        <begin position="46"/>
        <end position="79"/>
    </location>
</feature>
<evidence type="ECO:0000256" key="1">
    <source>
        <dbReference type="SAM" id="MobiDB-lite"/>
    </source>
</evidence>
<dbReference type="AlphaFoldDB" id="A0A8S2DK21"/>
<gene>
    <name evidence="3" type="ORF">OVA965_LOCUS14065</name>
    <name evidence="4" type="ORF">TMI583_LOCUS14068</name>
</gene>
<dbReference type="EMBL" id="CAJNOK010006010">
    <property type="protein sequence ID" value="CAF0990835.1"/>
    <property type="molecule type" value="Genomic_DNA"/>
</dbReference>
<dbReference type="EMBL" id="CAJOBA010006017">
    <property type="protein sequence ID" value="CAF3760925.1"/>
    <property type="molecule type" value="Genomic_DNA"/>
</dbReference>
<dbReference type="Proteomes" id="UP000682733">
    <property type="component" value="Unassembled WGS sequence"/>
</dbReference>
<dbReference type="SUPFAM" id="SSF63748">
    <property type="entry name" value="Tudor/PWWP/MBT"/>
    <property type="match status" value="1"/>
</dbReference>
<evidence type="ECO:0000313" key="5">
    <source>
        <dbReference type="Proteomes" id="UP000677228"/>
    </source>
</evidence>
<protein>
    <recommendedName>
        <fullName evidence="2">Tudor domain-containing protein</fullName>
    </recommendedName>
</protein>
<evidence type="ECO:0000313" key="4">
    <source>
        <dbReference type="EMBL" id="CAF3760925.1"/>
    </source>
</evidence>
<proteinExistence type="predicted"/>
<feature type="compositionally biased region" description="Basic and acidic residues" evidence="1">
    <location>
        <begin position="56"/>
        <end position="65"/>
    </location>
</feature>
<dbReference type="InterPro" id="IPR002999">
    <property type="entry name" value="Tudor"/>
</dbReference>
<sequence>MVINSWLLANHLGKQNVNWENSRLCEFKTEIARTLLKGSVALQRPPLIPIQKRQHSGSDTDENNRSKSNRKKRESTRTIPRISRYDVQISHVLEGTSTLDEVYCHLLQHREIFEQDLNAEVHQQTQRPYSDNPQIQNASVRVTSTVNNLDETRVGYNNRNDTKRQVTLSLSLPKTMTGISGNGLDLDSRRFAYAQTTLDVGKRYDCLVVSAKNSSLFTLQLLKDVTSMKEFAQTLFKFYFGPYSDQLVIDRGGIQLNLCCMCRHCDDGYVTWYRSQIIDYNFESDTCDLFYVDYNFWREHVPRTRLRYILKEHQQEPVRILTCQLNDIQSQHGTGKVAIMHEYFIDTFVVQ</sequence>